<dbReference type="SUPFAM" id="SSF53187">
    <property type="entry name" value="Zn-dependent exopeptidases"/>
    <property type="match status" value="1"/>
</dbReference>
<feature type="binding site" evidence="3">
    <location>
        <position position="80"/>
    </location>
    <ligand>
        <name>Zn(2+)</name>
        <dbReference type="ChEBI" id="CHEBI:29105"/>
        <label>1</label>
    </ligand>
</feature>
<dbReference type="InterPro" id="IPR011650">
    <property type="entry name" value="Peptidase_M20_dimer"/>
</dbReference>
<evidence type="ECO:0000256" key="2">
    <source>
        <dbReference type="ARBA" id="ARBA00022801"/>
    </source>
</evidence>
<keyword evidence="7" id="KW-1185">Reference proteome</keyword>
<dbReference type="Gene3D" id="3.30.70.360">
    <property type="match status" value="1"/>
</dbReference>
<reference evidence="6" key="1">
    <citation type="submission" date="2020-08" db="EMBL/GenBank/DDBJ databases">
        <title>Genome public.</title>
        <authorList>
            <person name="Liu C."/>
            <person name="Sun Q."/>
        </authorList>
    </citation>
    <scope>NUCLEOTIDE SEQUENCE</scope>
    <source>
        <strain evidence="6">NSJ-31</strain>
    </source>
</reference>
<dbReference type="GO" id="GO:0046872">
    <property type="term" value="F:metal ion binding"/>
    <property type="evidence" value="ECO:0007669"/>
    <property type="project" value="UniProtKB-KW"/>
</dbReference>
<dbReference type="Pfam" id="PF07687">
    <property type="entry name" value="M20_dimer"/>
    <property type="match status" value="1"/>
</dbReference>
<evidence type="ECO:0000313" key="6">
    <source>
        <dbReference type="EMBL" id="MBC8547421.1"/>
    </source>
</evidence>
<dbReference type="SUPFAM" id="SSF55031">
    <property type="entry name" value="Bacterial exopeptidase dimerisation domain"/>
    <property type="match status" value="1"/>
</dbReference>
<keyword evidence="3" id="KW-0479">Metal-binding</keyword>
<proteinExistence type="inferred from homology"/>
<feature type="binding site" evidence="4">
    <location>
        <position position="214"/>
    </location>
    <ligand>
        <name>allantoate</name>
        <dbReference type="ChEBI" id="CHEBI:17536"/>
    </ligand>
</feature>
<dbReference type="EMBL" id="JACRST010000019">
    <property type="protein sequence ID" value="MBC8547421.1"/>
    <property type="molecule type" value="Genomic_DNA"/>
</dbReference>
<comment type="cofactor">
    <cofactor evidence="3">
        <name>Zn(2+)</name>
        <dbReference type="ChEBI" id="CHEBI:29105"/>
    </cofactor>
    <text evidence="3">Binds 2 Zn(2+) ions per subunit.</text>
</comment>
<feature type="binding site" evidence="3">
    <location>
        <position position="126"/>
    </location>
    <ligand>
        <name>Zn(2+)</name>
        <dbReference type="ChEBI" id="CHEBI:29105"/>
        <label>2</label>
    </ligand>
</feature>
<dbReference type="GO" id="GO:0016813">
    <property type="term" value="F:hydrolase activity, acting on carbon-nitrogen (but not peptide) bonds, in linear amidines"/>
    <property type="evidence" value="ECO:0007669"/>
    <property type="project" value="InterPro"/>
</dbReference>
<gene>
    <name evidence="6" type="ORF">H8711_10840</name>
</gene>
<dbReference type="RefSeq" id="WP_249283464.1">
    <property type="nucleotide sequence ID" value="NZ_JACRST010000019.1"/>
</dbReference>
<dbReference type="AlphaFoldDB" id="A0A926E0A6"/>
<dbReference type="Proteomes" id="UP000653127">
    <property type="component" value="Unassembled WGS sequence"/>
</dbReference>
<dbReference type="NCBIfam" id="TIGR01879">
    <property type="entry name" value="hydantase"/>
    <property type="match status" value="1"/>
</dbReference>
<comment type="similarity">
    <text evidence="1">Belongs to the peptidase M20 family.</text>
</comment>
<feature type="binding site" evidence="3">
    <location>
        <position position="91"/>
    </location>
    <ligand>
        <name>Zn(2+)</name>
        <dbReference type="ChEBI" id="CHEBI:29105"/>
        <label>1</label>
    </ligand>
</feature>
<name>A0A926E0A6_9FIRM</name>
<dbReference type="InterPro" id="IPR010158">
    <property type="entry name" value="Amidase_Cbmase"/>
</dbReference>
<dbReference type="Gene3D" id="3.40.630.10">
    <property type="entry name" value="Zn peptidases"/>
    <property type="match status" value="1"/>
</dbReference>
<keyword evidence="3" id="KW-0862">Zinc</keyword>
<feature type="domain" description="Peptidase M20 dimerisation" evidence="5">
    <location>
        <begin position="211"/>
        <end position="303"/>
    </location>
</feature>
<feature type="binding site" evidence="3">
    <location>
        <position position="189"/>
    </location>
    <ligand>
        <name>Zn(2+)</name>
        <dbReference type="ChEBI" id="CHEBI:29105"/>
        <label>1</label>
    </ligand>
</feature>
<protein>
    <submittedName>
        <fullName evidence="6">Zn-dependent hydrolase</fullName>
    </submittedName>
</protein>
<dbReference type="PANTHER" id="PTHR32494">
    <property type="entry name" value="ALLANTOATE DEIMINASE-RELATED"/>
    <property type="match status" value="1"/>
</dbReference>
<evidence type="ECO:0000259" key="5">
    <source>
        <dbReference type="Pfam" id="PF07687"/>
    </source>
</evidence>
<evidence type="ECO:0000313" key="7">
    <source>
        <dbReference type="Proteomes" id="UP000653127"/>
    </source>
</evidence>
<dbReference type="Pfam" id="PF01546">
    <property type="entry name" value="Peptidase_M20"/>
    <property type="match status" value="1"/>
</dbReference>
<dbReference type="CDD" id="cd03884">
    <property type="entry name" value="M20_bAS"/>
    <property type="match status" value="1"/>
</dbReference>
<sequence>MTIEPIAQRIRAQLAELRAFTATPGSGVTRFPFTPEARAASEYIEARMEEIGLAVRMDNSGSVIGRLEGQVPDTVMIGSHLDSVRFGGAYDGIAGVVCGIEAVRQLIEGGGQPYYSIEVIATNDEEGSRFKSGLFTGKVLDAQLTVDDIRRYKDEDGVSVYDAMKAYGLDPDAIAANKRTDIKAFLEVHIEQGPILEAEQKDIGIVDIIVGIKRALVTVHGRADHVGTMPMNMRMDAVEAASKVIAGIGDRARQFPQAVATVGSLNVEPNIVNIVPSQVSYTVDFRGATRDVIEAQYQGMLDDLRAVTGRFHMTFDVEETLWVDPVELSGDFRRYIEESCTKHGYSNMHILSGAGHDAQVFGARMPAAMIFVPSIGGRSHCPEENTDERTLAQASVAACDTLRQICEEKKL</sequence>
<evidence type="ECO:0000256" key="1">
    <source>
        <dbReference type="ARBA" id="ARBA00006153"/>
    </source>
</evidence>
<dbReference type="PANTHER" id="PTHR32494:SF5">
    <property type="entry name" value="ALLANTOATE AMIDOHYDROLASE"/>
    <property type="match status" value="1"/>
</dbReference>
<feature type="binding site" evidence="4">
    <location>
        <position position="286"/>
    </location>
    <ligand>
        <name>allantoate</name>
        <dbReference type="ChEBI" id="CHEBI:17536"/>
    </ligand>
</feature>
<dbReference type="InterPro" id="IPR002933">
    <property type="entry name" value="Peptidase_M20"/>
</dbReference>
<dbReference type="NCBIfam" id="NF006771">
    <property type="entry name" value="PRK09290.1-5"/>
    <property type="match status" value="1"/>
</dbReference>
<keyword evidence="2 6" id="KW-0378">Hydrolase</keyword>
<feature type="binding site" evidence="3">
    <location>
        <position position="380"/>
    </location>
    <ligand>
        <name>Zn(2+)</name>
        <dbReference type="ChEBI" id="CHEBI:29105"/>
        <label>2</label>
    </ligand>
</feature>
<dbReference type="InterPro" id="IPR036264">
    <property type="entry name" value="Bact_exopeptidase_dim_dom"/>
</dbReference>
<accession>A0A926E0A6</accession>
<feature type="binding site" evidence="4">
    <location>
        <position position="273"/>
    </location>
    <ligand>
        <name>allantoate</name>
        <dbReference type="ChEBI" id="CHEBI:17536"/>
    </ligand>
</feature>
<dbReference type="PIRSF" id="PIRSF001235">
    <property type="entry name" value="Amidase_carbamoylase"/>
    <property type="match status" value="1"/>
</dbReference>
<organism evidence="6 7">
    <name type="scientific">Ligaoa zhengdingensis</name>
    <dbReference type="NCBI Taxonomy" id="2763658"/>
    <lineage>
        <taxon>Bacteria</taxon>
        <taxon>Bacillati</taxon>
        <taxon>Bacillota</taxon>
        <taxon>Clostridia</taxon>
        <taxon>Eubacteriales</taxon>
        <taxon>Oscillospiraceae</taxon>
        <taxon>Ligaoa</taxon>
    </lineage>
</organism>
<comment type="caution">
    <text evidence="6">The sequence shown here is derived from an EMBL/GenBank/DDBJ whole genome shotgun (WGS) entry which is preliminary data.</text>
</comment>
<evidence type="ECO:0000256" key="3">
    <source>
        <dbReference type="PIRSR" id="PIRSR001235-1"/>
    </source>
</evidence>
<evidence type="ECO:0000256" key="4">
    <source>
        <dbReference type="PIRSR" id="PIRSR001235-2"/>
    </source>
</evidence>
<feature type="binding site" evidence="3">
    <location>
        <position position="91"/>
    </location>
    <ligand>
        <name>Zn(2+)</name>
        <dbReference type="ChEBI" id="CHEBI:29105"/>
        <label>2</label>
    </ligand>
</feature>